<feature type="domain" description="Glycosyl-hydrolase 97 catalytic" evidence="7">
    <location>
        <begin position="310"/>
        <end position="462"/>
    </location>
</feature>
<evidence type="ECO:0000256" key="4">
    <source>
        <dbReference type="ARBA" id="ARBA00022837"/>
    </source>
</evidence>
<dbReference type="InterPro" id="IPR014718">
    <property type="entry name" value="GH-type_carb-bd"/>
</dbReference>
<dbReference type="InterPro" id="IPR017853">
    <property type="entry name" value="GH"/>
</dbReference>
<reference evidence="10 11" key="1">
    <citation type="submission" date="2012-08" db="EMBL/GenBank/DDBJ databases">
        <title>The Genome Sequence of Barnesiella intestinihominis YIT 11860.</title>
        <authorList>
            <consortium name="The Broad Institute Genome Sequencing Platform"/>
            <person name="Earl A."/>
            <person name="Ward D."/>
            <person name="Feldgarden M."/>
            <person name="Gevers D."/>
            <person name="Morotomi M."/>
            <person name="Walker B."/>
            <person name="Young S.K."/>
            <person name="Zeng Q."/>
            <person name="Gargeya S."/>
            <person name="Fitzgerald M."/>
            <person name="Haas B."/>
            <person name="Abouelleil A."/>
            <person name="Alvarado L."/>
            <person name="Arachchi H.M."/>
            <person name="Berlin A.M."/>
            <person name="Chapman S.B."/>
            <person name="Goldberg J."/>
            <person name="Griggs A."/>
            <person name="Gujja S."/>
            <person name="Hansen M."/>
            <person name="Howarth C."/>
            <person name="Imamovic A."/>
            <person name="Larimer J."/>
            <person name="McCowen C."/>
            <person name="Montmayeur A."/>
            <person name="Murphy C."/>
            <person name="Neiman D."/>
            <person name="Pearson M."/>
            <person name="Priest M."/>
            <person name="Roberts A."/>
            <person name="Saif S."/>
            <person name="Shea T."/>
            <person name="Sisk P."/>
            <person name="Sykes S."/>
            <person name="Wortman J."/>
            <person name="Nusbaum C."/>
            <person name="Birren B."/>
        </authorList>
    </citation>
    <scope>NUCLEOTIDE SEQUENCE [LARGE SCALE GENOMIC DNA]</scope>
    <source>
        <strain evidence="10 11">YIT 11860</strain>
    </source>
</reference>
<dbReference type="Gene3D" id="2.60.40.1180">
    <property type="entry name" value="Golgi alpha-mannosidase II"/>
    <property type="match status" value="1"/>
</dbReference>
<accession>K0XLF5</accession>
<keyword evidence="5" id="KW-0326">Glycosidase</keyword>
<evidence type="ECO:0000313" key="10">
    <source>
        <dbReference type="EMBL" id="EJZ64645.1"/>
    </source>
</evidence>
<evidence type="ECO:0000256" key="1">
    <source>
        <dbReference type="ARBA" id="ARBA00001913"/>
    </source>
</evidence>
<dbReference type="GO" id="GO:0016798">
    <property type="term" value="F:hydrolase activity, acting on glycosyl bonds"/>
    <property type="evidence" value="ECO:0007669"/>
    <property type="project" value="UniProtKB-KW"/>
</dbReference>
<dbReference type="GeneID" id="77848419"/>
<dbReference type="Pfam" id="PF14509">
    <property type="entry name" value="GH97_C"/>
    <property type="match status" value="1"/>
</dbReference>
<dbReference type="InterPro" id="IPR052720">
    <property type="entry name" value="Glycosyl_hydrolase_97"/>
</dbReference>
<dbReference type="InterPro" id="IPR029486">
    <property type="entry name" value="GH97_N"/>
</dbReference>
<name>K0XLF5_9BACT</name>
<evidence type="ECO:0000259" key="7">
    <source>
        <dbReference type="Pfam" id="PF10566"/>
    </source>
</evidence>
<evidence type="ECO:0000256" key="6">
    <source>
        <dbReference type="SAM" id="SignalP"/>
    </source>
</evidence>
<dbReference type="Pfam" id="PF14508">
    <property type="entry name" value="GH97_N"/>
    <property type="match status" value="1"/>
</dbReference>
<evidence type="ECO:0000256" key="5">
    <source>
        <dbReference type="ARBA" id="ARBA00023295"/>
    </source>
</evidence>
<dbReference type="PANTHER" id="PTHR35803:SF2">
    <property type="entry name" value="RETAINING ALPHA-GALACTOSIDASE"/>
    <property type="match status" value="1"/>
</dbReference>
<dbReference type="Gene3D" id="3.20.20.70">
    <property type="entry name" value="Aldolase class I"/>
    <property type="match status" value="1"/>
</dbReference>
<protein>
    <recommendedName>
        <fullName evidence="12">Glycoside hydrolase 97</fullName>
    </recommendedName>
</protein>
<organism evidence="10 11">
    <name type="scientific">Barnesiella intestinihominis YIT 11860</name>
    <dbReference type="NCBI Taxonomy" id="742726"/>
    <lineage>
        <taxon>Bacteria</taxon>
        <taxon>Pseudomonadati</taxon>
        <taxon>Bacteroidota</taxon>
        <taxon>Bacteroidia</taxon>
        <taxon>Bacteroidales</taxon>
        <taxon>Barnesiellaceae</taxon>
        <taxon>Barnesiella</taxon>
    </lineage>
</organism>
<dbReference type="eggNOG" id="COG4948">
    <property type="taxonomic scope" value="Bacteria"/>
</dbReference>
<feature type="domain" description="Glycosyl-hydrolase 97 N-terminal" evidence="8">
    <location>
        <begin position="26"/>
        <end position="292"/>
    </location>
</feature>
<gene>
    <name evidence="10" type="ORF">HMPREF9448_01125</name>
</gene>
<keyword evidence="4" id="KW-0106">Calcium</keyword>
<evidence type="ECO:0000313" key="11">
    <source>
        <dbReference type="Proteomes" id="UP000006044"/>
    </source>
</evidence>
<evidence type="ECO:0000256" key="3">
    <source>
        <dbReference type="ARBA" id="ARBA00022801"/>
    </source>
</evidence>
<evidence type="ECO:0000256" key="2">
    <source>
        <dbReference type="ARBA" id="ARBA00011245"/>
    </source>
</evidence>
<dbReference type="InterPro" id="IPR029483">
    <property type="entry name" value="GH97_C"/>
</dbReference>
<comment type="caution">
    <text evidence="10">The sequence shown here is derived from an EMBL/GenBank/DDBJ whole genome shotgun (WGS) entry which is preliminary data.</text>
</comment>
<keyword evidence="3" id="KW-0378">Hydrolase</keyword>
<dbReference type="InterPro" id="IPR019563">
    <property type="entry name" value="GH97_catalytic"/>
</dbReference>
<dbReference type="GO" id="GO:0030246">
    <property type="term" value="F:carbohydrate binding"/>
    <property type="evidence" value="ECO:0007669"/>
    <property type="project" value="InterPro"/>
</dbReference>
<dbReference type="AlphaFoldDB" id="K0XLF5"/>
<comment type="cofactor">
    <cofactor evidence="1">
        <name>Ca(2+)</name>
        <dbReference type="ChEBI" id="CHEBI:29108"/>
    </cofactor>
</comment>
<proteinExistence type="predicted"/>
<dbReference type="RefSeq" id="WP_008861613.1">
    <property type="nucleotide sequence ID" value="NZ_JH815204.1"/>
</dbReference>
<dbReference type="EMBL" id="ADLE01000008">
    <property type="protein sequence ID" value="EJZ64645.1"/>
    <property type="molecule type" value="Genomic_DNA"/>
</dbReference>
<evidence type="ECO:0000259" key="8">
    <source>
        <dbReference type="Pfam" id="PF14508"/>
    </source>
</evidence>
<comment type="subunit">
    <text evidence="2">Monomer.</text>
</comment>
<dbReference type="HOGENOM" id="CLU_011166_0_0_10"/>
<dbReference type="STRING" id="742726.HMPREF9448_01125"/>
<dbReference type="OrthoDB" id="1109141at2"/>
<feature type="domain" description="Glycosyl-hydrolase 97 C-terminal oligomerisation" evidence="9">
    <location>
        <begin position="561"/>
        <end position="655"/>
    </location>
</feature>
<evidence type="ECO:0008006" key="12">
    <source>
        <dbReference type="Google" id="ProtNLM"/>
    </source>
</evidence>
<feature type="chain" id="PRO_5003844193" description="Glycoside hydrolase 97" evidence="6">
    <location>
        <begin position="22"/>
        <end position="659"/>
    </location>
</feature>
<feature type="signal peptide" evidence="6">
    <location>
        <begin position="1"/>
        <end position="21"/>
    </location>
</feature>
<sequence length="659" mass="74953">MKKVLSIGLAMLAFFPMCVGAKELFVDSPNGKISVTVSIDSVIAWSACFADTEIIAPSEISMTFRNGEAIGRNPRLKKFSVEKVDEIIDAVIYKKREVIDRYNELKMQFRNYNLYFRAYDDGVAYRWETNFKSKEPVAVQSEKAEFCFAGEDHDVTVGYVRANEKDVYSQSFENEYRTINLKGMSDFWPAFAPILVGMPNGIKVAITDADLIDYPGMFLKKTGDTRLTGDFAPFVKKEVQGGHNNLQALVEERADYLAETTGKRFYPWRAVIIAEEDKDLLNSDMVYKLATPCQVDDVSWIKPGKLAWDYWCAWNIYGVDFRAGVNTETYKYFIDFASENKIEYVLLDEGWAMSTDIMTPVEDIDLPEIIEYAKRKNVSILLWAGWLPLDQKMDEVLKHYSDLGVKGFKVDFMDRDDQRVVNFCTRLAKKAAEYHLLIDLHGCYKPTGLQRTYPNVINFEGVYGLEYLKGDYPDMPRNDVTIPYLRMLAGPVDYTPGAMVNANRESYKGIWGTPMSQGTRAHQVALYVVFEAPLVMMADSPNNYRKEQETTDYIAQLPTVFDETVSLAGKVGEYAAVARRKGDKWYVGAITNWDKREISLDFSFLSQGLWKAEIFKDGINADRNGNDYKIEEQNIVSGKKLKVTMAPGGGWSAIISRIN</sequence>
<dbReference type="Gene3D" id="2.70.98.10">
    <property type="match status" value="1"/>
</dbReference>
<dbReference type="InterPro" id="IPR013785">
    <property type="entry name" value="Aldolase_TIM"/>
</dbReference>
<dbReference type="PATRIC" id="fig|742726.3.peg.1197"/>
<dbReference type="SUPFAM" id="SSF51445">
    <property type="entry name" value="(Trans)glycosidases"/>
    <property type="match status" value="1"/>
</dbReference>
<evidence type="ECO:0000259" key="9">
    <source>
        <dbReference type="Pfam" id="PF14509"/>
    </source>
</evidence>
<dbReference type="Proteomes" id="UP000006044">
    <property type="component" value="Unassembled WGS sequence"/>
</dbReference>
<keyword evidence="11" id="KW-1185">Reference proteome</keyword>
<keyword evidence="6" id="KW-0732">Signal</keyword>
<dbReference type="InterPro" id="IPR013780">
    <property type="entry name" value="Glyco_hydro_b"/>
</dbReference>
<dbReference type="PANTHER" id="PTHR35803">
    <property type="entry name" value="GLUCAN 1,4-ALPHA-GLUCOSIDASE SUSB-RELATED"/>
    <property type="match status" value="1"/>
</dbReference>
<dbReference type="Pfam" id="PF10566">
    <property type="entry name" value="Glyco_hydro_97"/>
    <property type="match status" value="1"/>
</dbReference>